<geneLocation type="plasmid" evidence="3">
    <name>pboct1</name>
</geneLocation>
<keyword evidence="1" id="KW-0812">Transmembrane</keyword>
<dbReference type="EMBL" id="CP030119">
    <property type="protein sequence ID" value="QDL12685.1"/>
    <property type="molecule type" value="Genomic_DNA"/>
</dbReference>
<keyword evidence="1" id="KW-1133">Transmembrane helix</keyword>
<evidence type="ECO:0000313" key="2">
    <source>
        <dbReference type="EMBL" id="QDL12685.1"/>
    </source>
</evidence>
<keyword evidence="3" id="KW-1185">Reference proteome</keyword>
<evidence type="ECO:0000256" key="1">
    <source>
        <dbReference type="SAM" id="Phobius"/>
    </source>
</evidence>
<proteinExistence type="predicted"/>
<accession>A0A856MMM0</accession>
<dbReference type="KEGG" id="bsen:DP114_33595"/>
<organism evidence="2 3">
    <name type="scientific">Brasilonema sennae CENA114</name>
    <dbReference type="NCBI Taxonomy" id="415709"/>
    <lineage>
        <taxon>Bacteria</taxon>
        <taxon>Bacillati</taxon>
        <taxon>Cyanobacteriota</taxon>
        <taxon>Cyanophyceae</taxon>
        <taxon>Nostocales</taxon>
        <taxon>Scytonemataceae</taxon>
        <taxon>Brasilonema</taxon>
        <taxon>Bromeliae group (in: Brasilonema)</taxon>
    </lineage>
</organism>
<sequence>MLKSKSKSQPLRLLSYGQSTSAPVAITTTVGAAAGILSLLLQFVNFGVNSAAAKYMKGMTFVQLQDGTTAAAKTLGPGERTNETIKTFVTNSMVKLFNWDGIINTDENGKLIQKVDKGVEIETENGGRRKIPSDVWEAAFTLSENQDFRASFLKTLASTIPEGIFSGQGTVTIVTNYISAPRKISEGKWEVDIIASLVTFNSERNKSKGLPFNKTITIAAVDTPQNPPQTTDIAQKVYKAKNSGLEIIQIIDYELGKKK</sequence>
<protein>
    <submittedName>
        <fullName evidence="2">Uncharacterized protein</fullName>
    </submittedName>
</protein>
<keyword evidence="1" id="KW-0472">Membrane</keyword>
<dbReference type="Proteomes" id="UP000503129">
    <property type="component" value="Plasmid pBOCT1"/>
</dbReference>
<gene>
    <name evidence="2" type="ORF">DP114_33595</name>
</gene>
<name>A0A856MMM0_9CYAN</name>
<feature type="transmembrane region" description="Helical" evidence="1">
    <location>
        <begin position="21"/>
        <end position="44"/>
    </location>
</feature>
<dbReference type="RefSeq" id="WP_169266900.1">
    <property type="nucleotide sequence ID" value="NZ_CAWOXK010000002.1"/>
</dbReference>
<reference evidence="2 3" key="1">
    <citation type="submission" date="2018-06" db="EMBL/GenBank/DDBJ databases">
        <title>Comparative genomics of Brasilonema spp. strains.</title>
        <authorList>
            <person name="Alvarenga D.O."/>
            <person name="Fiore M.F."/>
            <person name="Varani A.M."/>
        </authorList>
    </citation>
    <scope>NUCLEOTIDE SEQUENCE [LARGE SCALE GENOMIC DNA]</scope>
    <source>
        <strain evidence="2 3">CENA114</strain>
        <plasmid evidence="3">pboct1</plasmid>
    </source>
</reference>
<keyword evidence="2" id="KW-0614">Plasmid</keyword>
<dbReference type="AlphaFoldDB" id="A0A856MMM0"/>
<evidence type="ECO:0000313" key="3">
    <source>
        <dbReference type="Proteomes" id="UP000503129"/>
    </source>
</evidence>